<comment type="caution">
    <text evidence="10">The sequence shown here is derived from an EMBL/GenBank/DDBJ whole genome shotgun (WGS) entry which is preliminary data.</text>
</comment>
<evidence type="ECO:0000313" key="10">
    <source>
        <dbReference type="EMBL" id="RRC95715.1"/>
    </source>
</evidence>
<evidence type="ECO:0000256" key="7">
    <source>
        <dbReference type="ARBA" id="ARBA00023136"/>
    </source>
</evidence>
<comment type="similarity">
    <text evidence="2">Belongs to the autoinducer-2 exporter (AI-2E) (TC 2.A.86) family.</text>
</comment>
<feature type="transmembrane region" description="Helical" evidence="9">
    <location>
        <begin position="178"/>
        <end position="203"/>
    </location>
</feature>
<protein>
    <submittedName>
        <fullName evidence="10">AI-2E family transporter</fullName>
    </submittedName>
</protein>
<keyword evidence="5 9" id="KW-0812">Transmembrane</keyword>
<evidence type="ECO:0000256" key="1">
    <source>
        <dbReference type="ARBA" id="ARBA00004651"/>
    </source>
</evidence>
<proteinExistence type="inferred from homology"/>
<evidence type="ECO:0000313" key="11">
    <source>
        <dbReference type="Proteomes" id="UP000280444"/>
    </source>
</evidence>
<dbReference type="PANTHER" id="PTHR21716">
    <property type="entry name" value="TRANSMEMBRANE PROTEIN"/>
    <property type="match status" value="1"/>
</dbReference>
<dbReference type="GO" id="GO:0055085">
    <property type="term" value="P:transmembrane transport"/>
    <property type="evidence" value="ECO:0007669"/>
    <property type="project" value="TreeGrafter"/>
</dbReference>
<feature type="transmembrane region" description="Helical" evidence="9">
    <location>
        <begin position="96"/>
        <end position="119"/>
    </location>
</feature>
<dbReference type="InterPro" id="IPR002549">
    <property type="entry name" value="AI-2E-like"/>
</dbReference>
<keyword evidence="7 9" id="KW-0472">Membrane</keyword>
<feature type="compositionally biased region" description="Polar residues" evidence="8">
    <location>
        <begin position="450"/>
        <end position="460"/>
    </location>
</feature>
<dbReference type="EMBL" id="RQZF01000003">
    <property type="protein sequence ID" value="RRC95715.1"/>
    <property type="molecule type" value="Genomic_DNA"/>
</dbReference>
<evidence type="ECO:0000256" key="3">
    <source>
        <dbReference type="ARBA" id="ARBA00022448"/>
    </source>
</evidence>
<evidence type="ECO:0000256" key="5">
    <source>
        <dbReference type="ARBA" id="ARBA00022692"/>
    </source>
</evidence>
<evidence type="ECO:0000256" key="8">
    <source>
        <dbReference type="SAM" id="MobiDB-lite"/>
    </source>
</evidence>
<evidence type="ECO:0000256" key="9">
    <source>
        <dbReference type="SAM" id="Phobius"/>
    </source>
</evidence>
<comment type="subcellular location">
    <subcellularLocation>
        <location evidence="1">Cell membrane</location>
        <topology evidence="1">Multi-pass membrane protein</topology>
    </subcellularLocation>
</comment>
<name>A0A3P1SG39_9ACTO</name>
<evidence type="ECO:0000256" key="4">
    <source>
        <dbReference type="ARBA" id="ARBA00022475"/>
    </source>
</evidence>
<accession>A0A3P1SG39</accession>
<evidence type="ECO:0000256" key="6">
    <source>
        <dbReference type="ARBA" id="ARBA00022989"/>
    </source>
</evidence>
<sequence>MPVETPDMGVVHFREGEGLRPKAHAEAAVPWALRVSAAISWRMIVVAAAAAGLTWIAMQLSMIIMPVAVALLIAVLLDPLVGWFHRRLHIGRTMSAALGLILSLLFVVLVLSQALSGIIKQVPTLLSEANDGLQRFTQWLTTNPFGIDMSGAEQTIQMLQTEVTSWLQRNSTTLASGALSVTTSVLSVAASTLIMLFCLFFFLKDGRTIWLWVVRLLPAPAREPLHESAIRGWVTLGGYVRTQIKVAAIDAVGIGVGAFLLGVPMALPITVVVFFGSFIPIVGAMTSGAIAVFVAIVDQGPTAGLIMMAIILGVQQFEGNVLQPWLMSSAVSLHPLAVLLVVAGAGSVAGIPGALFGVPIAAFLNSTFLYLHGYDPIPALRTDKDRPGGPPGMLNEMIVATYSDKGSAFVEEDMDCDLAAAQETSTNSNGAPAGAAQPPTPVVKSPSSSEAGATQRNADQGSKPAPYDEHTKAEGNEEHSSHDTQTQPQPPTHPGATDAS</sequence>
<dbReference type="OrthoDB" id="9784366at2"/>
<feature type="transmembrane region" description="Helical" evidence="9">
    <location>
        <begin position="63"/>
        <end position="84"/>
    </location>
</feature>
<dbReference type="AlphaFoldDB" id="A0A3P1SG39"/>
<feature type="compositionally biased region" description="Basic and acidic residues" evidence="8">
    <location>
        <begin position="466"/>
        <end position="482"/>
    </location>
</feature>
<feature type="transmembrane region" description="Helical" evidence="9">
    <location>
        <begin position="39"/>
        <end position="57"/>
    </location>
</feature>
<dbReference type="Pfam" id="PF01594">
    <property type="entry name" value="AI-2E_transport"/>
    <property type="match status" value="1"/>
</dbReference>
<feature type="region of interest" description="Disordered" evidence="8">
    <location>
        <begin position="422"/>
        <end position="500"/>
    </location>
</feature>
<keyword evidence="3" id="KW-0813">Transport</keyword>
<keyword evidence="4" id="KW-1003">Cell membrane</keyword>
<keyword evidence="6 9" id="KW-1133">Transmembrane helix</keyword>
<dbReference type="PANTHER" id="PTHR21716:SF53">
    <property type="entry name" value="PERMEASE PERM-RELATED"/>
    <property type="match status" value="1"/>
</dbReference>
<keyword evidence="11" id="KW-1185">Reference proteome</keyword>
<reference evidence="10 11" key="1">
    <citation type="submission" date="2018-11" db="EMBL/GenBank/DDBJ databases">
        <title>Genomes From Bacteria Associated with the Canine Oral Cavity: a Test Case for Automated Genome-Based Taxonomic Assignment.</title>
        <authorList>
            <person name="Coil D.A."/>
            <person name="Jospin G."/>
            <person name="Darling A.E."/>
            <person name="Wallis C."/>
            <person name="Davis I.J."/>
            <person name="Harris S."/>
            <person name="Eisen J.A."/>
            <person name="Holcombe L.J."/>
            <person name="O'Flynn C."/>
        </authorList>
    </citation>
    <scope>NUCLEOTIDE SEQUENCE [LARGE SCALE GENOMIC DNA]</scope>
    <source>
        <strain evidence="10 11">OH770</strain>
    </source>
</reference>
<dbReference type="Proteomes" id="UP000280444">
    <property type="component" value="Unassembled WGS sequence"/>
</dbReference>
<organism evidence="10 11">
    <name type="scientific">Schaalia canis</name>
    <dbReference type="NCBI Taxonomy" id="100469"/>
    <lineage>
        <taxon>Bacteria</taxon>
        <taxon>Bacillati</taxon>
        <taxon>Actinomycetota</taxon>
        <taxon>Actinomycetes</taxon>
        <taxon>Actinomycetales</taxon>
        <taxon>Actinomycetaceae</taxon>
        <taxon>Schaalia</taxon>
    </lineage>
</organism>
<feature type="compositionally biased region" description="Low complexity" evidence="8">
    <location>
        <begin position="430"/>
        <end position="449"/>
    </location>
</feature>
<dbReference type="GO" id="GO:0005886">
    <property type="term" value="C:plasma membrane"/>
    <property type="evidence" value="ECO:0007669"/>
    <property type="project" value="UniProtKB-SubCell"/>
</dbReference>
<gene>
    <name evidence="10" type="ORF">EII11_04380</name>
</gene>
<feature type="transmembrane region" description="Helical" evidence="9">
    <location>
        <begin position="251"/>
        <end position="282"/>
    </location>
</feature>
<evidence type="ECO:0000256" key="2">
    <source>
        <dbReference type="ARBA" id="ARBA00009773"/>
    </source>
</evidence>